<reference evidence="2 3" key="1">
    <citation type="submission" date="2020-03" db="EMBL/GenBank/DDBJ databases">
        <title>Genomic Encyclopedia of Type Strains, Phase IV (KMG-IV): sequencing the most valuable type-strain genomes for metagenomic binning, comparative biology and taxonomic classification.</title>
        <authorList>
            <person name="Goeker M."/>
        </authorList>
    </citation>
    <scope>NUCLEOTIDE SEQUENCE [LARGE SCALE GENOMIC DNA]</scope>
    <source>
        <strain evidence="2 3">DSM 102865</strain>
    </source>
</reference>
<proteinExistence type="predicted"/>
<dbReference type="NCBIfam" id="TIGR04183">
    <property type="entry name" value="Por_Secre_tail"/>
    <property type="match status" value="1"/>
</dbReference>
<name>A0ABX0UKE3_9BACT</name>
<dbReference type="InterPro" id="IPR026444">
    <property type="entry name" value="Secre_tail"/>
</dbReference>
<protein>
    <recommendedName>
        <fullName evidence="1">Secretion system C-terminal sorting domain-containing protein</fullName>
    </recommendedName>
</protein>
<evidence type="ECO:0000259" key="1">
    <source>
        <dbReference type="Pfam" id="PF18962"/>
    </source>
</evidence>
<dbReference type="Pfam" id="PF18962">
    <property type="entry name" value="Por_Secre_tail"/>
    <property type="match status" value="1"/>
</dbReference>
<gene>
    <name evidence="2" type="ORF">FHS68_002663</name>
</gene>
<evidence type="ECO:0000313" key="2">
    <source>
        <dbReference type="EMBL" id="NIJ53493.1"/>
    </source>
</evidence>
<keyword evidence="3" id="KW-1185">Reference proteome</keyword>
<sequence length="621" mass="69678">MKVSNQNNSIFLIHKTYTLVIWMLILFQCSVSFAQVSVVPLDYPANLKNEEKSPDPSRATASLTLPFFDDFSTSKTDSLNSANWIPGSGVYINNTLSGSHPSINIATFDGLNASGVPYNLVNPLTQNFTDTLTSQPIDLAGQAGADSIYMSFYWMAKGLGELPDSSDFLRLEFLNKTGEWITVWNQVGYETDTLFHQKFIAIGDSLFFHEGFKFRFRSYGRNSGGYDTWHLDYIYINAKRSVNQPYLFDVSMRMPISPFLKKYTAMPLRQYKVNPAEATSDSIRTDVVNHFNNFNILTSTLTVSDEQRGTEFQRTVQRSIYVESLNSKTFSAKLTAPAINDTFDSVRLHTKFYVITTDTIPNVNLKNNDTITSSTALTDYYAYDDGSAEYGVQVNQKLGRVGVQYVLSKPDTIGGVRMAMVRFNKDIAGQSFTVQIFNNKNGKPDQMIAQRSVSVRYPSGRNGFVDYAFTNPVAVADTFYVGWLQINEQPVTVGFDRNSMYGKDAVYYNLGTEWVKETSLDGSVMIRPYLGKKAQGIITGAEPIPDRNGSFFPNPNKGVLNWKNASFKKIDIYTIQGMMVESIRPDKGQQAVSLEHLVSGIYLLKASDGKQLFVQKMLISK</sequence>
<comment type="caution">
    <text evidence="2">The sequence shown here is derived from an EMBL/GenBank/DDBJ whole genome shotgun (WGS) entry which is preliminary data.</text>
</comment>
<organism evidence="2 3">
    <name type="scientific">Dyadobacter arcticus</name>
    <dbReference type="NCBI Taxonomy" id="1078754"/>
    <lineage>
        <taxon>Bacteria</taxon>
        <taxon>Pseudomonadati</taxon>
        <taxon>Bacteroidota</taxon>
        <taxon>Cytophagia</taxon>
        <taxon>Cytophagales</taxon>
        <taxon>Spirosomataceae</taxon>
        <taxon>Dyadobacter</taxon>
    </lineage>
</organism>
<dbReference type="RefSeq" id="WP_167270633.1">
    <property type="nucleotide sequence ID" value="NZ_JAASQJ010000002.1"/>
</dbReference>
<accession>A0ABX0UKE3</accession>
<evidence type="ECO:0000313" key="3">
    <source>
        <dbReference type="Proteomes" id="UP001179181"/>
    </source>
</evidence>
<dbReference type="EMBL" id="JAASQJ010000002">
    <property type="protein sequence ID" value="NIJ53493.1"/>
    <property type="molecule type" value="Genomic_DNA"/>
</dbReference>
<dbReference type="Proteomes" id="UP001179181">
    <property type="component" value="Unassembled WGS sequence"/>
</dbReference>
<dbReference type="Gene3D" id="2.60.120.260">
    <property type="entry name" value="Galactose-binding domain-like"/>
    <property type="match status" value="1"/>
</dbReference>
<feature type="domain" description="Secretion system C-terminal sorting" evidence="1">
    <location>
        <begin position="552"/>
        <end position="619"/>
    </location>
</feature>